<dbReference type="OrthoDB" id="8777021at2"/>
<protein>
    <submittedName>
        <fullName evidence="1">Uncharacterized protein</fullName>
    </submittedName>
</protein>
<reference evidence="1 2" key="1">
    <citation type="submission" date="2015-11" db="EMBL/GenBank/DDBJ databases">
        <title>Exploring the genomic traits of fungus-feeding bacterial genus Collimonas.</title>
        <authorList>
            <person name="Song C."/>
            <person name="Schmidt R."/>
            <person name="de Jager V."/>
            <person name="Krzyzanowska D."/>
            <person name="Jongedijk E."/>
            <person name="Cankar K."/>
            <person name="Beekwilder J."/>
            <person name="van Veen A."/>
            <person name="de Boer W."/>
            <person name="van Veen J.A."/>
            <person name="Garbeva P."/>
        </authorList>
    </citation>
    <scope>NUCLEOTIDE SEQUENCE [LARGE SCALE GENOMIC DNA]</scope>
    <source>
        <strain evidence="1 2">Ter6</strain>
    </source>
</reference>
<dbReference type="Proteomes" id="UP000072421">
    <property type="component" value="Chromosome"/>
</dbReference>
<dbReference type="RefSeq" id="WP_061539629.1">
    <property type="nucleotide sequence ID" value="NZ_CP013232.1"/>
</dbReference>
<accession>A0A127PA38</accession>
<dbReference type="PATRIC" id="fig|158899.10.peg.1925"/>
<proteinExistence type="predicted"/>
<evidence type="ECO:0000313" key="1">
    <source>
        <dbReference type="EMBL" id="AMO94617.1"/>
    </source>
</evidence>
<dbReference type="EMBL" id="CP013232">
    <property type="protein sequence ID" value="AMO94617.1"/>
    <property type="molecule type" value="Genomic_DNA"/>
</dbReference>
<gene>
    <name evidence="1" type="ORF">CFter6_1922</name>
</gene>
<dbReference type="AlphaFoldDB" id="A0A127PA38"/>
<organism evidence="1">
    <name type="scientific">Collimonas fungivorans</name>
    <dbReference type="NCBI Taxonomy" id="158899"/>
    <lineage>
        <taxon>Bacteria</taxon>
        <taxon>Pseudomonadati</taxon>
        <taxon>Pseudomonadota</taxon>
        <taxon>Betaproteobacteria</taxon>
        <taxon>Burkholderiales</taxon>
        <taxon>Oxalobacteraceae</taxon>
        <taxon>Collimonas</taxon>
    </lineage>
</organism>
<sequence>MNSSRNAADPAAAEEYRTPPELLISAVLHLISQYNMHNLANDACVQSARTIERHLRTLSDWPELAPVLRATCQQLSEQWTSVIERALPKQKTERSAYSAFVTRLISGTRAL</sequence>
<name>A0A127PA38_9BURK</name>
<evidence type="ECO:0000313" key="2">
    <source>
        <dbReference type="Proteomes" id="UP000072421"/>
    </source>
</evidence>